<keyword evidence="7" id="KW-0067">ATP-binding</keyword>
<evidence type="ECO:0000256" key="1">
    <source>
        <dbReference type="ARBA" id="ARBA00000085"/>
    </source>
</evidence>
<protein>
    <recommendedName>
        <fullName evidence="2">histidine kinase</fullName>
        <ecNumber evidence="2">2.7.13.3</ecNumber>
    </recommendedName>
</protein>
<sequence length="495" mass="56545">MYYSDVSCNVENSLNKLDGLGMKKFLSVDWMGIVTITNTNKIIIDGGRDYNNIGVSRIIKCLTEISKDMILLEEGKIYEILQNESNTNIMVSPIRVQDDYEVFYICCSIREKYTSKDLSILEFITEVTYENVLLNNEIIQERNYLQNIFNSTEASIISMGLDGVITTANRASLDVYGWIPEDIIGRKYYELLTQEESHNMDKSIEYVVKHNKTYYVKEVIFSNDTGEEKIVNLAISPLNDSKNHVVGVVVISRDITRLKIYERELEQAKQFAVLGELATGVAHDIRNPLMSIKGCANILKRSLLEQPKHMEFIEPIIGEVDRINDVVEQMLSYAMMTKENRSILLSINEVLEKCFKVIGLHRKSKHIYIEKNLSQDLPLIKGNNVQLQQAFINILMNGIEAIESEGIIKINSDYIKKEEKIGVSISDNGVGICPEEIEKIFTPFYSTKKKGIGFGLCIAKRAIERLHGDIKIKSKLDEGTTFEIYLPVRREEPYE</sequence>
<evidence type="ECO:0000259" key="11">
    <source>
        <dbReference type="PROSITE" id="PS50113"/>
    </source>
</evidence>
<dbReference type="SMART" id="SM00091">
    <property type="entry name" value="PAS"/>
    <property type="match status" value="1"/>
</dbReference>
<dbReference type="InterPro" id="IPR000014">
    <property type="entry name" value="PAS"/>
</dbReference>
<dbReference type="GO" id="GO:0005524">
    <property type="term" value="F:ATP binding"/>
    <property type="evidence" value="ECO:0007669"/>
    <property type="project" value="UniProtKB-KW"/>
</dbReference>
<dbReference type="Pfam" id="PF08448">
    <property type="entry name" value="PAS_4"/>
    <property type="match status" value="1"/>
</dbReference>
<dbReference type="EC" id="2.7.13.3" evidence="2"/>
<evidence type="ECO:0000256" key="2">
    <source>
        <dbReference type="ARBA" id="ARBA00012438"/>
    </source>
</evidence>
<dbReference type="Pfam" id="PF00512">
    <property type="entry name" value="HisKA"/>
    <property type="match status" value="1"/>
</dbReference>
<evidence type="ECO:0000259" key="9">
    <source>
        <dbReference type="PROSITE" id="PS50109"/>
    </source>
</evidence>
<evidence type="ECO:0000256" key="3">
    <source>
        <dbReference type="ARBA" id="ARBA00022553"/>
    </source>
</evidence>
<keyword evidence="3" id="KW-0597">Phosphoprotein</keyword>
<dbReference type="InterPro" id="IPR035965">
    <property type="entry name" value="PAS-like_dom_sf"/>
</dbReference>
<dbReference type="PRINTS" id="PR00344">
    <property type="entry name" value="BCTRLSENSOR"/>
</dbReference>
<dbReference type="InterPro" id="IPR004358">
    <property type="entry name" value="Sig_transdc_His_kin-like_C"/>
</dbReference>
<dbReference type="SMART" id="SM00388">
    <property type="entry name" value="HisKA"/>
    <property type="match status" value="1"/>
</dbReference>
<dbReference type="NCBIfam" id="TIGR00229">
    <property type="entry name" value="sensory_box"/>
    <property type="match status" value="1"/>
</dbReference>
<evidence type="ECO:0000256" key="4">
    <source>
        <dbReference type="ARBA" id="ARBA00022679"/>
    </source>
</evidence>
<dbReference type="SMART" id="SM00387">
    <property type="entry name" value="HATPase_c"/>
    <property type="match status" value="1"/>
</dbReference>
<evidence type="ECO:0000256" key="6">
    <source>
        <dbReference type="ARBA" id="ARBA00022777"/>
    </source>
</evidence>
<reference evidence="12 13" key="1">
    <citation type="submission" date="2017-06" db="EMBL/GenBank/DDBJ databases">
        <title>Draft genome sequence of anaerobic fermentative bacterium Anaeromicrobium sediminis DY2726D isolated from West Pacific Ocean sediments.</title>
        <authorList>
            <person name="Zeng X."/>
        </authorList>
    </citation>
    <scope>NUCLEOTIDE SEQUENCE [LARGE SCALE GENOMIC DNA]</scope>
    <source>
        <strain evidence="12 13">DY2726D</strain>
    </source>
</reference>
<evidence type="ECO:0000313" key="13">
    <source>
        <dbReference type="Proteomes" id="UP000216024"/>
    </source>
</evidence>
<dbReference type="Proteomes" id="UP000216024">
    <property type="component" value="Unassembled WGS sequence"/>
</dbReference>
<dbReference type="PROSITE" id="PS50112">
    <property type="entry name" value="PAS"/>
    <property type="match status" value="1"/>
</dbReference>
<dbReference type="CDD" id="cd00082">
    <property type="entry name" value="HisKA"/>
    <property type="match status" value="1"/>
</dbReference>
<dbReference type="InterPro" id="IPR003661">
    <property type="entry name" value="HisK_dim/P_dom"/>
</dbReference>
<keyword evidence="4" id="KW-0808">Transferase</keyword>
<dbReference type="SUPFAM" id="SSF47384">
    <property type="entry name" value="Homodimeric domain of signal transducing histidine kinase"/>
    <property type="match status" value="1"/>
</dbReference>
<gene>
    <name evidence="12" type="ORF">CCE28_01790</name>
</gene>
<dbReference type="PANTHER" id="PTHR43065">
    <property type="entry name" value="SENSOR HISTIDINE KINASE"/>
    <property type="match status" value="1"/>
</dbReference>
<keyword evidence="8" id="KW-0902">Two-component regulatory system</keyword>
<comment type="catalytic activity">
    <reaction evidence="1">
        <text>ATP + protein L-histidine = ADP + protein N-phospho-L-histidine.</text>
        <dbReference type="EC" id="2.7.13.3"/>
    </reaction>
</comment>
<dbReference type="Pfam" id="PF02518">
    <property type="entry name" value="HATPase_c"/>
    <property type="match status" value="1"/>
</dbReference>
<dbReference type="PANTHER" id="PTHR43065:SF10">
    <property type="entry name" value="PEROXIDE STRESS-ACTIVATED HISTIDINE KINASE MAK3"/>
    <property type="match status" value="1"/>
</dbReference>
<comment type="caution">
    <text evidence="12">The sequence shown here is derived from an EMBL/GenBank/DDBJ whole genome shotgun (WGS) entry which is preliminary data.</text>
</comment>
<dbReference type="Gene3D" id="3.30.450.20">
    <property type="entry name" value="PAS domain"/>
    <property type="match status" value="1"/>
</dbReference>
<evidence type="ECO:0000256" key="7">
    <source>
        <dbReference type="ARBA" id="ARBA00022840"/>
    </source>
</evidence>
<dbReference type="InterPro" id="IPR005467">
    <property type="entry name" value="His_kinase_dom"/>
</dbReference>
<evidence type="ECO:0000259" key="10">
    <source>
        <dbReference type="PROSITE" id="PS50112"/>
    </source>
</evidence>
<dbReference type="PROSITE" id="PS50109">
    <property type="entry name" value="HIS_KIN"/>
    <property type="match status" value="1"/>
</dbReference>
<organism evidence="12 13">
    <name type="scientific">Anaeromicrobium sediminis</name>
    <dbReference type="NCBI Taxonomy" id="1478221"/>
    <lineage>
        <taxon>Bacteria</taxon>
        <taxon>Bacillati</taxon>
        <taxon>Bacillota</taxon>
        <taxon>Clostridia</taxon>
        <taxon>Peptostreptococcales</taxon>
        <taxon>Thermotaleaceae</taxon>
        <taxon>Anaeromicrobium</taxon>
    </lineage>
</organism>
<evidence type="ECO:0000313" key="12">
    <source>
        <dbReference type="EMBL" id="PAB61183.1"/>
    </source>
</evidence>
<dbReference type="GO" id="GO:0000155">
    <property type="term" value="F:phosphorelay sensor kinase activity"/>
    <property type="evidence" value="ECO:0007669"/>
    <property type="project" value="InterPro"/>
</dbReference>
<dbReference type="InterPro" id="IPR036890">
    <property type="entry name" value="HATPase_C_sf"/>
</dbReference>
<dbReference type="EMBL" id="NIBG01000001">
    <property type="protein sequence ID" value="PAB61183.1"/>
    <property type="molecule type" value="Genomic_DNA"/>
</dbReference>
<feature type="domain" description="PAC" evidence="11">
    <location>
        <begin position="215"/>
        <end position="267"/>
    </location>
</feature>
<accession>A0A267MQY6</accession>
<dbReference type="Gene3D" id="1.10.287.130">
    <property type="match status" value="1"/>
</dbReference>
<dbReference type="InterPro" id="IPR003594">
    <property type="entry name" value="HATPase_dom"/>
</dbReference>
<evidence type="ECO:0000256" key="5">
    <source>
        <dbReference type="ARBA" id="ARBA00022741"/>
    </source>
</evidence>
<dbReference type="InterPro" id="IPR000700">
    <property type="entry name" value="PAS-assoc_C"/>
</dbReference>
<feature type="domain" description="Histidine kinase" evidence="9">
    <location>
        <begin position="280"/>
        <end position="490"/>
    </location>
</feature>
<dbReference type="SUPFAM" id="SSF55874">
    <property type="entry name" value="ATPase domain of HSP90 chaperone/DNA topoisomerase II/histidine kinase"/>
    <property type="match status" value="1"/>
</dbReference>
<keyword evidence="5" id="KW-0547">Nucleotide-binding</keyword>
<dbReference type="PROSITE" id="PS50113">
    <property type="entry name" value="PAC"/>
    <property type="match status" value="1"/>
</dbReference>
<dbReference type="CDD" id="cd00130">
    <property type="entry name" value="PAS"/>
    <property type="match status" value="1"/>
</dbReference>
<name>A0A267MQY6_9FIRM</name>
<evidence type="ECO:0000256" key="8">
    <source>
        <dbReference type="ARBA" id="ARBA00023012"/>
    </source>
</evidence>
<dbReference type="InterPro" id="IPR036097">
    <property type="entry name" value="HisK_dim/P_sf"/>
</dbReference>
<keyword evidence="13" id="KW-1185">Reference proteome</keyword>
<dbReference type="AlphaFoldDB" id="A0A267MQY6"/>
<proteinExistence type="predicted"/>
<dbReference type="RefSeq" id="WP_095130348.1">
    <property type="nucleotide sequence ID" value="NZ_NIBG01000001.1"/>
</dbReference>
<dbReference type="Gene3D" id="3.30.565.10">
    <property type="entry name" value="Histidine kinase-like ATPase, C-terminal domain"/>
    <property type="match status" value="1"/>
</dbReference>
<dbReference type="OrthoDB" id="9764522at2"/>
<dbReference type="SUPFAM" id="SSF55785">
    <property type="entry name" value="PYP-like sensor domain (PAS domain)"/>
    <property type="match status" value="1"/>
</dbReference>
<dbReference type="InterPro" id="IPR013656">
    <property type="entry name" value="PAS_4"/>
</dbReference>
<keyword evidence="6" id="KW-0418">Kinase</keyword>
<feature type="domain" description="PAS" evidence="10">
    <location>
        <begin position="141"/>
        <end position="211"/>
    </location>
</feature>